<dbReference type="PANTHER" id="PTHR30273">
    <property type="entry name" value="PERIPLASMIC SIGNAL SENSOR AND SIGMA FACTOR ACTIVATOR FECR-RELATED"/>
    <property type="match status" value="1"/>
</dbReference>
<keyword evidence="1" id="KW-1133">Transmembrane helix</keyword>
<dbReference type="RefSeq" id="WP_138729312.1">
    <property type="nucleotide sequence ID" value="NZ_SRMP02000051.1"/>
</dbReference>
<keyword evidence="1" id="KW-0472">Membrane</keyword>
<dbReference type="PANTHER" id="PTHR30273:SF2">
    <property type="entry name" value="PROTEIN FECR"/>
    <property type="match status" value="1"/>
</dbReference>
<evidence type="ECO:0000259" key="2">
    <source>
        <dbReference type="Pfam" id="PF04773"/>
    </source>
</evidence>
<dbReference type="InterPro" id="IPR012373">
    <property type="entry name" value="Ferrdict_sens_TM"/>
</dbReference>
<feature type="domain" description="FecR protein" evidence="2">
    <location>
        <begin position="181"/>
        <end position="274"/>
    </location>
</feature>
<evidence type="ECO:0000256" key="1">
    <source>
        <dbReference type="SAM" id="Phobius"/>
    </source>
</evidence>
<reference evidence="4 5" key="1">
    <citation type="submission" date="2024-12" db="EMBL/GenBank/DDBJ databases">
        <authorList>
            <person name="Hu S."/>
        </authorList>
    </citation>
    <scope>NUCLEOTIDE SEQUENCE [LARGE SCALE GENOMIC DNA]</scope>
    <source>
        <strain evidence="4 5">P-25</strain>
    </source>
</reference>
<proteinExistence type="predicted"/>
<dbReference type="Pfam" id="PF04773">
    <property type="entry name" value="FecR"/>
    <property type="match status" value="1"/>
</dbReference>
<feature type="transmembrane region" description="Helical" evidence="1">
    <location>
        <begin position="85"/>
        <end position="104"/>
    </location>
</feature>
<evidence type="ECO:0000259" key="3">
    <source>
        <dbReference type="Pfam" id="PF16344"/>
    </source>
</evidence>
<comment type="caution">
    <text evidence="4">The sequence shown here is derived from an EMBL/GenBank/DDBJ whole genome shotgun (WGS) entry which is preliminary data.</text>
</comment>
<dbReference type="Pfam" id="PF16344">
    <property type="entry name" value="FecR_C"/>
    <property type="match status" value="1"/>
</dbReference>
<evidence type="ECO:0000313" key="4">
    <source>
        <dbReference type="EMBL" id="MFN0293647.1"/>
    </source>
</evidence>
<dbReference type="InterPro" id="IPR032508">
    <property type="entry name" value="FecR_C"/>
</dbReference>
<name>A0ABW9JMN0_9SPHI</name>
<protein>
    <submittedName>
        <fullName evidence="4">FecR family protein</fullName>
    </submittedName>
</protein>
<organism evidence="4 5">
    <name type="scientific">Pedobacter helvus</name>
    <dbReference type="NCBI Taxonomy" id="2563444"/>
    <lineage>
        <taxon>Bacteria</taxon>
        <taxon>Pseudomonadati</taxon>
        <taxon>Bacteroidota</taxon>
        <taxon>Sphingobacteriia</taxon>
        <taxon>Sphingobacteriales</taxon>
        <taxon>Sphingobacteriaceae</taxon>
        <taxon>Pedobacter</taxon>
    </lineage>
</organism>
<accession>A0ABW9JMN0</accession>
<keyword evidence="1" id="KW-0812">Transmembrane</keyword>
<keyword evidence="5" id="KW-1185">Reference proteome</keyword>
<dbReference type="Gene3D" id="3.55.50.30">
    <property type="match status" value="1"/>
</dbReference>
<dbReference type="EMBL" id="SRMP02000051">
    <property type="protein sequence ID" value="MFN0293647.1"/>
    <property type="molecule type" value="Genomic_DNA"/>
</dbReference>
<feature type="domain" description="Protein FecR C-terminal" evidence="3">
    <location>
        <begin position="316"/>
        <end position="384"/>
    </location>
</feature>
<dbReference type="Proteomes" id="UP001517367">
    <property type="component" value="Unassembled WGS sequence"/>
</dbReference>
<gene>
    <name evidence="4" type="ORF">E5L68_019880</name>
</gene>
<dbReference type="InterPro" id="IPR006860">
    <property type="entry name" value="FecR"/>
</dbReference>
<dbReference type="Gene3D" id="2.60.120.1440">
    <property type="match status" value="1"/>
</dbReference>
<evidence type="ECO:0000313" key="5">
    <source>
        <dbReference type="Proteomes" id="UP001517367"/>
    </source>
</evidence>
<sequence>MSKERLTYLWELYLNNKISPSECKELLAYIAIADEEMLEVIDHSQRHQLNDLILSEKQADKIFGRILEDKRLVKTTKNVRLNLTFVKYAAAIVIITSCIGIYLFKAQKGVSTSVNFAKNAPINADEQSIRLKTSKGEELALDSAGGYLSLLDNQVAVIDSRGTAHQILADNETKVQQLVLQVPKGATYQIKLPDGSNVWLNSASSLSFPSRFSDLERVVQLDGEAYFEVAKHATKKFKVISNENVVEVLGTHFNISAYKGDDDIITTLVEGSVRVAFSNNQRLLKPGEQALSNVRKHTIFTQLANVSSVLAWKSGYFDFQDVDLQTIMEQIERWYDVDVSYQGTIAPIKFGGTFSKSKSLDELLDHLETLGKLRFKREGRRLIVTS</sequence>